<accession>A0A5E4Q4F0</accession>
<reference evidence="7 8" key="1">
    <citation type="submission" date="2017-07" db="EMBL/GenBank/DDBJ databases">
        <authorList>
            <person name="Talla V."/>
            <person name="Backstrom N."/>
        </authorList>
    </citation>
    <scope>NUCLEOTIDE SEQUENCE [LARGE SCALE GENOMIC DNA]</scope>
</reference>
<dbReference type="PANTHER" id="PTHR46437:SF1">
    <property type="entry name" value="MORN REPEAT-CONTAINING PROTEIN 5"/>
    <property type="match status" value="1"/>
</dbReference>
<dbReference type="Pfam" id="PF02493">
    <property type="entry name" value="MORN"/>
    <property type="match status" value="2"/>
</dbReference>
<dbReference type="Gene3D" id="2.20.110.10">
    <property type="entry name" value="Histone H3 K4-specific methyltransferase SET7/9 N-terminal domain"/>
    <property type="match status" value="1"/>
</dbReference>
<dbReference type="SMART" id="SM00698">
    <property type="entry name" value="MORN"/>
    <property type="match status" value="2"/>
</dbReference>
<dbReference type="AlphaFoldDB" id="A0A5E4Q4F0"/>
<evidence type="ECO:0000313" key="8">
    <source>
        <dbReference type="Proteomes" id="UP000324832"/>
    </source>
</evidence>
<dbReference type="Proteomes" id="UP000324832">
    <property type="component" value="Unassembled WGS sequence"/>
</dbReference>
<keyword evidence="3" id="KW-0677">Repeat</keyword>
<evidence type="ECO:0000256" key="4">
    <source>
        <dbReference type="ARBA" id="ARBA00022846"/>
    </source>
</evidence>
<keyword evidence="6" id="KW-0966">Cell projection</keyword>
<dbReference type="EMBL" id="FZQP02001138">
    <property type="protein sequence ID" value="VVC91915.1"/>
    <property type="molecule type" value="Genomic_DNA"/>
</dbReference>
<organism evidence="7 8">
    <name type="scientific">Leptidea sinapis</name>
    <dbReference type="NCBI Taxonomy" id="189913"/>
    <lineage>
        <taxon>Eukaryota</taxon>
        <taxon>Metazoa</taxon>
        <taxon>Ecdysozoa</taxon>
        <taxon>Arthropoda</taxon>
        <taxon>Hexapoda</taxon>
        <taxon>Insecta</taxon>
        <taxon>Pterygota</taxon>
        <taxon>Neoptera</taxon>
        <taxon>Endopterygota</taxon>
        <taxon>Lepidoptera</taxon>
        <taxon>Glossata</taxon>
        <taxon>Ditrysia</taxon>
        <taxon>Papilionoidea</taxon>
        <taxon>Pieridae</taxon>
        <taxon>Dismorphiinae</taxon>
        <taxon>Leptidea</taxon>
    </lineage>
</organism>
<comment type="subcellular location">
    <subcellularLocation>
        <location evidence="1">Cell projection</location>
        <location evidence="1">Cilium</location>
        <location evidence="1">Flagellum</location>
    </subcellularLocation>
</comment>
<evidence type="ECO:0000256" key="5">
    <source>
        <dbReference type="ARBA" id="ARBA00023069"/>
    </source>
</evidence>
<sequence>MSVLKAECTRSGAKRFSQWTLLMRKFSESQSDRCKTSMAIPQVKRSLKLFPTGSTYEGTWDVLGMSGYGVYTFPNGVIYEGEFDDGMFHGNGELWYPSGVILKGRWIKGVLINRKLIFADGGADEDTNYCRAPDRRFTTEYVHGVQPAPNENMAAEHPPRDIPLGYYDTGDGFYDPVTKVVFHGDDINEILRKPLEREQKWIVENCRTNPIKHLGPRKDLYEVWMEPRLHARPSVSSSAWSSRAASSAFQTDLEMEDSIHEKRRLCHHKSSGSSTIQRITFMETPRSSKKYND</sequence>
<dbReference type="PANTHER" id="PTHR46437">
    <property type="entry name" value="MORN REPEAT-CONTAINING PROTEIN 5"/>
    <property type="match status" value="1"/>
</dbReference>
<evidence type="ECO:0000256" key="2">
    <source>
        <dbReference type="ARBA" id="ARBA00016322"/>
    </source>
</evidence>
<protein>
    <recommendedName>
        <fullName evidence="2">MORN repeat-containing protein 5</fullName>
    </recommendedName>
</protein>
<proteinExistence type="predicted"/>
<evidence type="ECO:0000256" key="1">
    <source>
        <dbReference type="ARBA" id="ARBA00004230"/>
    </source>
</evidence>
<name>A0A5E4Q4F0_9NEOP</name>
<keyword evidence="5" id="KW-0969">Cilium</keyword>
<keyword evidence="4" id="KW-0282">Flagellum</keyword>
<dbReference type="SUPFAM" id="SSF82185">
    <property type="entry name" value="Histone H3 K4-specific methyltransferase SET7/9 N-terminal domain"/>
    <property type="match status" value="1"/>
</dbReference>
<keyword evidence="8" id="KW-1185">Reference proteome</keyword>
<gene>
    <name evidence="7" type="ORF">LSINAPIS_LOCUS4470</name>
</gene>
<dbReference type="InterPro" id="IPR042814">
    <property type="entry name" value="Morn5"/>
</dbReference>
<evidence type="ECO:0000256" key="3">
    <source>
        <dbReference type="ARBA" id="ARBA00022737"/>
    </source>
</evidence>
<evidence type="ECO:0000256" key="6">
    <source>
        <dbReference type="ARBA" id="ARBA00023273"/>
    </source>
</evidence>
<evidence type="ECO:0000313" key="7">
    <source>
        <dbReference type="EMBL" id="VVC91915.1"/>
    </source>
</evidence>
<dbReference type="GO" id="GO:0031514">
    <property type="term" value="C:motile cilium"/>
    <property type="evidence" value="ECO:0007669"/>
    <property type="project" value="UniProtKB-SubCell"/>
</dbReference>
<dbReference type="InterPro" id="IPR003409">
    <property type="entry name" value="MORN"/>
</dbReference>